<feature type="non-terminal residue" evidence="1">
    <location>
        <position position="80"/>
    </location>
</feature>
<evidence type="ECO:0000313" key="1">
    <source>
        <dbReference type="EMBL" id="VDD08819.1"/>
    </source>
</evidence>
<gene>
    <name evidence="1" type="ORF">BOLC4T24270H</name>
</gene>
<reference evidence="1" key="1">
    <citation type="submission" date="2018-11" db="EMBL/GenBank/DDBJ databases">
        <authorList>
            <consortium name="Genoscope - CEA"/>
            <person name="William W."/>
        </authorList>
    </citation>
    <scope>NUCLEOTIDE SEQUENCE</scope>
</reference>
<name>A0A3P6CMW5_BRAOL</name>
<sequence length="80" mass="9297">MSKSRSKCSHLWPSLELRNSFKSTSKKRYQKTNSGKTFSRLQEKRRECDREEAEISPEVPSGSWFDVVCRALAMVLSCCY</sequence>
<dbReference type="EMBL" id="LR031873">
    <property type="protein sequence ID" value="VDD08819.1"/>
    <property type="molecule type" value="Genomic_DNA"/>
</dbReference>
<organism evidence="1">
    <name type="scientific">Brassica oleracea</name>
    <name type="common">Wild cabbage</name>
    <dbReference type="NCBI Taxonomy" id="3712"/>
    <lineage>
        <taxon>Eukaryota</taxon>
        <taxon>Viridiplantae</taxon>
        <taxon>Streptophyta</taxon>
        <taxon>Embryophyta</taxon>
        <taxon>Tracheophyta</taxon>
        <taxon>Spermatophyta</taxon>
        <taxon>Magnoliopsida</taxon>
        <taxon>eudicotyledons</taxon>
        <taxon>Gunneridae</taxon>
        <taxon>Pentapetalae</taxon>
        <taxon>rosids</taxon>
        <taxon>malvids</taxon>
        <taxon>Brassicales</taxon>
        <taxon>Brassicaceae</taxon>
        <taxon>Brassiceae</taxon>
        <taxon>Brassica</taxon>
    </lineage>
</organism>
<proteinExistence type="predicted"/>
<accession>A0A3P6CMW5</accession>
<dbReference type="AlphaFoldDB" id="A0A3P6CMW5"/>
<protein>
    <submittedName>
        <fullName evidence="1">Uncharacterized protein</fullName>
    </submittedName>
</protein>